<dbReference type="EMBL" id="JAHDYR010000038">
    <property type="protein sequence ID" value="KAG9392413.1"/>
    <property type="molecule type" value="Genomic_DNA"/>
</dbReference>
<dbReference type="AlphaFoldDB" id="A0A8J6ARU6"/>
<reference evidence="3" key="1">
    <citation type="submission" date="2021-05" db="EMBL/GenBank/DDBJ databases">
        <title>A free-living protist that lacks canonical eukaryotic 1 DNA replication and segregation systems.</title>
        <authorList>
            <person name="Salas-Leiva D.E."/>
            <person name="Tromer E.C."/>
            <person name="Curtis B.A."/>
            <person name="Jerlstrom-Hultqvist J."/>
            <person name="Kolisko M."/>
            <person name="Yi Z."/>
            <person name="Salas-Leiva J.S."/>
            <person name="Gallot-Lavallee L."/>
            <person name="Kops G.J.P.L."/>
            <person name="Archibald J.M."/>
            <person name="Simpson A.G.B."/>
            <person name="Roger A.J."/>
        </authorList>
    </citation>
    <scope>NUCLEOTIDE SEQUENCE</scope>
    <source>
        <strain evidence="3">BICM</strain>
    </source>
</reference>
<dbReference type="CDD" id="cd10747">
    <property type="entry name" value="DnaJ_C"/>
    <property type="match status" value="1"/>
</dbReference>
<dbReference type="Pfam" id="PF01556">
    <property type="entry name" value="DnaJ_C"/>
    <property type="match status" value="1"/>
</dbReference>
<accession>A0A8J6ARU6</accession>
<keyword evidence="4" id="KW-1185">Reference proteome</keyword>
<evidence type="ECO:0000313" key="4">
    <source>
        <dbReference type="Proteomes" id="UP000717585"/>
    </source>
</evidence>
<dbReference type="Pfam" id="PF00226">
    <property type="entry name" value="DnaJ"/>
    <property type="match status" value="1"/>
</dbReference>
<dbReference type="SUPFAM" id="SSF46565">
    <property type="entry name" value="Chaperone J-domain"/>
    <property type="match status" value="1"/>
</dbReference>
<dbReference type="PANTHER" id="PTHR24078">
    <property type="entry name" value="DNAJ HOMOLOG SUBFAMILY C MEMBER"/>
    <property type="match status" value="1"/>
</dbReference>
<dbReference type="InterPro" id="IPR051339">
    <property type="entry name" value="DnaJ_subfamily_B"/>
</dbReference>
<dbReference type="PROSITE" id="PS00636">
    <property type="entry name" value="DNAJ_1"/>
    <property type="match status" value="1"/>
</dbReference>
<dbReference type="SUPFAM" id="SSF49493">
    <property type="entry name" value="HSP40/DnaJ peptide-binding domain"/>
    <property type="match status" value="2"/>
</dbReference>
<dbReference type="FunFam" id="2.60.260.20:FF:000006">
    <property type="entry name" value="DnaJ subfamily B member 13"/>
    <property type="match status" value="1"/>
</dbReference>
<dbReference type="InterPro" id="IPR018253">
    <property type="entry name" value="DnaJ_domain_CS"/>
</dbReference>
<evidence type="ECO:0000259" key="2">
    <source>
        <dbReference type="PROSITE" id="PS50076"/>
    </source>
</evidence>
<evidence type="ECO:0000256" key="1">
    <source>
        <dbReference type="ARBA" id="ARBA00023186"/>
    </source>
</evidence>
<sequence length="318" mass="35264">MAGADYYSILEVGRDASESEIKKAYRKLAAKFHPDRNKEPGAEDMFKKVSEAYQVLSDPEKKKIYDKYGEEGLKSDLPSGQPFNANFRDPRDLFSMFFGGLGGDDSGFGGMGGFGGPDPFNFGGFGGGFRRPRQAEKQPPIMQSLPCTLEELFHGTQKRFKITRKRFTPNRSALTNEETILTIDVKPGWKAGTKITFANEGDEGPGILPADMVFTIVEKPHATFKREKNDLVYRLDVPLVNALCGCKITVETLDGRQLKVPVTTVIPPGYRYHVPGEGMPVSRSPGMRGDLILEFAVIFPESVTPDQKQALQAVFKRQ</sequence>
<dbReference type="GO" id="GO:0006457">
    <property type="term" value="P:protein folding"/>
    <property type="evidence" value="ECO:0007669"/>
    <property type="project" value="InterPro"/>
</dbReference>
<dbReference type="Gene3D" id="1.10.287.110">
    <property type="entry name" value="DnaJ domain"/>
    <property type="match status" value="1"/>
</dbReference>
<feature type="domain" description="J" evidence="2">
    <location>
        <begin position="5"/>
        <end position="69"/>
    </location>
</feature>
<keyword evidence="1" id="KW-0143">Chaperone</keyword>
<comment type="caution">
    <text evidence="3">The sequence shown here is derived from an EMBL/GenBank/DDBJ whole genome shotgun (WGS) entry which is preliminary data.</text>
</comment>
<dbReference type="GO" id="GO:0051087">
    <property type="term" value="F:protein-folding chaperone binding"/>
    <property type="evidence" value="ECO:0007669"/>
    <property type="project" value="TreeGrafter"/>
</dbReference>
<protein>
    <submittedName>
        <fullName evidence="3">DnaJ domain</fullName>
    </submittedName>
</protein>
<gene>
    <name evidence="3" type="ORF">J8273_5403</name>
</gene>
<dbReference type="CDD" id="cd06257">
    <property type="entry name" value="DnaJ"/>
    <property type="match status" value="1"/>
</dbReference>
<dbReference type="SMART" id="SM00271">
    <property type="entry name" value="DnaJ"/>
    <property type="match status" value="1"/>
</dbReference>
<dbReference type="FunFam" id="2.60.260.20:FF:000002">
    <property type="entry name" value="Dnaj homolog subfamily b member"/>
    <property type="match status" value="1"/>
</dbReference>
<dbReference type="InterPro" id="IPR008971">
    <property type="entry name" value="HSP40/DnaJ_pept-bd"/>
</dbReference>
<dbReference type="PRINTS" id="PR00625">
    <property type="entry name" value="JDOMAIN"/>
</dbReference>
<dbReference type="Proteomes" id="UP000717585">
    <property type="component" value="Unassembled WGS sequence"/>
</dbReference>
<dbReference type="Gene3D" id="2.60.260.20">
    <property type="entry name" value="Urease metallochaperone UreE, N-terminal domain"/>
    <property type="match status" value="2"/>
</dbReference>
<evidence type="ECO:0000313" key="3">
    <source>
        <dbReference type="EMBL" id="KAG9392413.1"/>
    </source>
</evidence>
<dbReference type="InterPro" id="IPR036869">
    <property type="entry name" value="J_dom_sf"/>
</dbReference>
<dbReference type="PANTHER" id="PTHR24078:SF553">
    <property type="entry name" value="DNAJ HOMOLOG SUBFAMILY B MEMBER 5"/>
    <property type="match status" value="1"/>
</dbReference>
<organism evidence="3 4">
    <name type="scientific">Carpediemonas membranifera</name>
    <dbReference type="NCBI Taxonomy" id="201153"/>
    <lineage>
        <taxon>Eukaryota</taxon>
        <taxon>Metamonada</taxon>
        <taxon>Carpediemonas-like organisms</taxon>
        <taxon>Carpediemonas</taxon>
    </lineage>
</organism>
<dbReference type="InterPro" id="IPR002939">
    <property type="entry name" value="DnaJ_C"/>
</dbReference>
<proteinExistence type="predicted"/>
<dbReference type="OrthoDB" id="550424at2759"/>
<dbReference type="InterPro" id="IPR001623">
    <property type="entry name" value="DnaJ_domain"/>
</dbReference>
<dbReference type="PROSITE" id="PS50076">
    <property type="entry name" value="DNAJ_2"/>
    <property type="match status" value="1"/>
</dbReference>
<dbReference type="GO" id="GO:0005829">
    <property type="term" value="C:cytosol"/>
    <property type="evidence" value="ECO:0007669"/>
    <property type="project" value="TreeGrafter"/>
</dbReference>
<name>A0A8J6ARU6_9EUKA</name>
<dbReference type="GO" id="GO:0051082">
    <property type="term" value="F:unfolded protein binding"/>
    <property type="evidence" value="ECO:0007669"/>
    <property type="project" value="InterPro"/>
</dbReference>